<evidence type="ECO:0008006" key="6">
    <source>
        <dbReference type="Google" id="ProtNLM"/>
    </source>
</evidence>
<dbReference type="AlphaFoldDB" id="H2YXK3"/>
<accession>H2YXK3</accession>
<evidence type="ECO:0000313" key="4">
    <source>
        <dbReference type="Ensembl" id="ENSCSAVP00000010064.1"/>
    </source>
</evidence>
<dbReference type="Pfam" id="PF24771">
    <property type="entry name" value="Ig_CFAP74_1st"/>
    <property type="match status" value="1"/>
</dbReference>
<dbReference type="PANTHER" id="PTHR22538:SF0">
    <property type="entry name" value="CILIA- AND FLAGELLA-ASSOCIATED PROTEIN 74"/>
    <property type="match status" value="1"/>
</dbReference>
<evidence type="ECO:0000256" key="1">
    <source>
        <dbReference type="SAM" id="MobiDB-lite"/>
    </source>
</evidence>
<dbReference type="Proteomes" id="UP000007875">
    <property type="component" value="Unassembled WGS sequence"/>
</dbReference>
<dbReference type="Ensembl" id="ENSCSAVT00000010186.1">
    <property type="protein sequence ID" value="ENSCSAVP00000010064.1"/>
    <property type="gene ID" value="ENSCSAVG00000005933.1"/>
</dbReference>
<organism evidence="4 5">
    <name type="scientific">Ciona savignyi</name>
    <name type="common">Pacific transparent sea squirt</name>
    <dbReference type="NCBI Taxonomy" id="51511"/>
    <lineage>
        <taxon>Eukaryota</taxon>
        <taxon>Metazoa</taxon>
        <taxon>Chordata</taxon>
        <taxon>Tunicata</taxon>
        <taxon>Ascidiacea</taxon>
        <taxon>Phlebobranchia</taxon>
        <taxon>Cionidae</taxon>
        <taxon>Ciona</taxon>
    </lineage>
</organism>
<evidence type="ECO:0000259" key="3">
    <source>
        <dbReference type="Pfam" id="PF24778"/>
    </source>
</evidence>
<dbReference type="InterPro" id="IPR013783">
    <property type="entry name" value="Ig-like_fold"/>
</dbReference>
<sequence>SLLKVREKEGLATLHQEAHVAGRVRSIIELKESIDSNRENLKALQARDASFKKKRDSAELLERNRVLREGGNPQQVLLRRKKKEKFEKEKLEFEAKQKVNRTEIVSSILKEKENIERRKKQQELKPIPKPSIHTKIELTKDDKPVFLQQEKYMQQSIQEREIDSVSSSSVQDVPQSSSAVTIRKKPVVADDSEDEEDLAQPEFEGMWGQGHKAYKVPKEEAGLKPIGGTKMEHEIMKKTLAKHRDGIIVQQVAAGREFKGKPFNSKPDVIHFKNLDVGKTYKKKIVITNVSYSINFCKLSGLSEHLKDFVTIDFEPPGQMSAGMSCDMFVTFKPMINEDLSGEVFFLAQTGPFSIPLKCSTKKCEFSVDVATIDFGSQVVGETIHRSVVASEQRGARIKVRTTADTPGMTPNDVSERLKTSTTVPLNTALKSRRTLQSEGWNLIVVSLVLDHGSTYFSSGNPQTAEFSSLKISEFPVEGAEEQESDIHVQIMSGDIEAFSSIRLDIIFTPCIPGDIRANFRISFTDPDSEPIVIKASAVAIDVPVWLERQNVDLKICMYDRLYQEQIIVH</sequence>
<dbReference type="GeneTree" id="ENSGT00900000141054"/>
<dbReference type="Pfam" id="PF24770">
    <property type="entry name" value="Ig-CFAP74_2"/>
    <property type="match status" value="1"/>
</dbReference>
<dbReference type="eggNOG" id="ENOG502QPUP">
    <property type="taxonomic scope" value="Eukaryota"/>
</dbReference>
<reference evidence="5" key="1">
    <citation type="submission" date="2003-08" db="EMBL/GenBank/DDBJ databases">
        <authorList>
            <person name="Birren B."/>
            <person name="Nusbaum C."/>
            <person name="Abebe A."/>
            <person name="Abouelleil A."/>
            <person name="Adekoya E."/>
            <person name="Ait-zahra M."/>
            <person name="Allen N."/>
            <person name="Allen T."/>
            <person name="An P."/>
            <person name="Anderson M."/>
            <person name="Anderson S."/>
            <person name="Arachchi H."/>
            <person name="Armbruster J."/>
            <person name="Bachantsang P."/>
            <person name="Baldwin J."/>
            <person name="Barry A."/>
            <person name="Bayul T."/>
            <person name="Blitshsteyn B."/>
            <person name="Bloom T."/>
            <person name="Blye J."/>
            <person name="Boguslavskiy L."/>
            <person name="Borowsky M."/>
            <person name="Boukhgalter B."/>
            <person name="Brunache A."/>
            <person name="Butler J."/>
            <person name="Calixte N."/>
            <person name="Calvo S."/>
            <person name="Camarata J."/>
            <person name="Campo K."/>
            <person name="Chang J."/>
            <person name="Cheshatsang Y."/>
            <person name="Citroen M."/>
            <person name="Collymore A."/>
            <person name="Considine T."/>
            <person name="Cook A."/>
            <person name="Cooke P."/>
            <person name="Corum B."/>
            <person name="Cuomo C."/>
            <person name="David R."/>
            <person name="Dawoe T."/>
            <person name="Degray S."/>
            <person name="Dodge S."/>
            <person name="Dooley K."/>
            <person name="Dorje P."/>
            <person name="Dorjee K."/>
            <person name="Dorris L."/>
            <person name="Duffey N."/>
            <person name="Dupes A."/>
            <person name="Elkins T."/>
            <person name="Engels R."/>
            <person name="Erickson J."/>
            <person name="Farina A."/>
            <person name="Faro S."/>
            <person name="Ferreira P."/>
            <person name="Fischer H."/>
            <person name="Fitzgerald M."/>
            <person name="Foley K."/>
            <person name="Gage D."/>
            <person name="Galagan J."/>
            <person name="Gearin G."/>
            <person name="Gnerre S."/>
            <person name="Gnirke A."/>
            <person name="Goyette A."/>
            <person name="Graham J."/>
            <person name="Grandbois E."/>
            <person name="Gyaltsen K."/>
            <person name="Hafez N."/>
            <person name="Hagopian D."/>
            <person name="Hagos B."/>
            <person name="Hall J."/>
            <person name="Hatcher B."/>
            <person name="Heller A."/>
            <person name="Higgins H."/>
            <person name="Honan T."/>
            <person name="Horn A."/>
            <person name="Houde N."/>
            <person name="Hughes L."/>
            <person name="Hulme W."/>
            <person name="Husby E."/>
            <person name="Iliev I."/>
            <person name="Jaffe D."/>
            <person name="Jones C."/>
            <person name="Kamal M."/>
            <person name="Kamat A."/>
            <person name="Kamvysselis M."/>
            <person name="Karlsson E."/>
            <person name="Kells C."/>
            <person name="Kieu A."/>
            <person name="Kisner P."/>
            <person name="Kodira C."/>
            <person name="Kulbokas E."/>
            <person name="Labutti K."/>
            <person name="Lama D."/>
            <person name="Landers T."/>
            <person name="Leger J."/>
            <person name="Levine S."/>
            <person name="Lewis D."/>
            <person name="Lewis T."/>
            <person name="Lindblad-toh K."/>
            <person name="Liu X."/>
            <person name="Lokyitsang T."/>
            <person name="Lokyitsang Y."/>
            <person name="Lucien O."/>
            <person name="Lui A."/>
            <person name="Ma L.J."/>
            <person name="Mabbitt R."/>
            <person name="Macdonald J."/>
            <person name="Maclean C."/>
            <person name="Major J."/>
            <person name="Manning J."/>
            <person name="Marabella R."/>
            <person name="Maru K."/>
            <person name="Matthews C."/>
            <person name="Mauceli E."/>
            <person name="Mccarthy M."/>
            <person name="Mcdonough S."/>
            <person name="Mcghee T."/>
            <person name="Meldrim J."/>
            <person name="Meneus L."/>
            <person name="Mesirov J."/>
            <person name="Mihalev A."/>
            <person name="Mihova T."/>
            <person name="Mikkelsen T."/>
            <person name="Mlenga V."/>
            <person name="Moru K."/>
            <person name="Mozes J."/>
            <person name="Mulrain L."/>
            <person name="Munson G."/>
            <person name="Naylor J."/>
            <person name="Newes C."/>
            <person name="Nguyen C."/>
            <person name="Nguyen N."/>
            <person name="Nguyen T."/>
            <person name="Nicol R."/>
            <person name="Nielsen C."/>
            <person name="Nizzari M."/>
            <person name="Norbu C."/>
            <person name="Norbu N."/>
            <person name="O'donnell P."/>
            <person name="Okoawo O."/>
            <person name="O'leary S."/>
            <person name="Omotosho B."/>
            <person name="O'neill K."/>
            <person name="Osman S."/>
            <person name="Parker S."/>
            <person name="Perrin D."/>
            <person name="Phunkhang P."/>
            <person name="Piqani B."/>
            <person name="Purcell S."/>
            <person name="Rachupka T."/>
            <person name="Ramasamy U."/>
            <person name="Rameau R."/>
            <person name="Ray V."/>
            <person name="Raymond C."/>
            <person name="Retta R."/>
            <person name="Richardson S."/>
            <person name="Rise C."/>
            <person name="Rodriguez J."/>
            <person name="Rogers J."/>
            <person name="Rogov P."/>
            <person name="Rutman M."/>
            <person name="Schupbach R."/>
            <person name="Seaman C."/>
            <person name="Settipalli S."/>
            <person name="Sharpe T."/>
            <person name="Sheridan J."/>
            <person name="Sherpa N."/>
            <person name="Shi J."/>
            <person name="Smirnov S."/>
            <person name="Smith C."/>
            <person name="Sougnez C."/>
            <person name="Spencer B."/>
            <person name="Stalker J."/>
            <person name="Stange-thomann N."/>
            <person name="Stavropoulos S."/>
            <person name="Stetson K."/>
            <person name="Stone C."/>
            <person name="Stone S."/>
            <person name="Stubbs M."/>
            <person name="Talamas J."/>
            <person name="Tchuinga P."/>
            <person name="Tenzing P."/>
            <person name="Tesfaye S."/>
            <person name="Theodore J."/>
            <person name="Thoulutsang Y."/>
            <person name="Topham K."/>
            <person name="Towey S."/>
            <person name="Tsamla T."/>
            <person name="Tsomo N."/>
            <person name="Vallee D."/>
            <person name="Vassiliev H."/>
            <person name="Venkataraman V."/>
            <person name="Vinson J."/>
            <person name="Vo A."/>
            <person name="Wade C."/>
            <person name="Wang S."/>
            <person name="Wangchuk T."/>
            <person name="Wangdi T."/>
            <person name="Whittaker C."/>
            <person name="Wilkinson J."/>
            <person name="Wu Y."/>
            <person name="Wyman D."/>
            <person name="Yadav S."/>
            <person name="Yang S."/>
            <person name="Yang X."/>
            <person name="Yeager S."/>
            <person name="Yee E."/>
            <person name="Young G."/>
            <person name="Zainoun J."/>
            <person name="Zembeck L."/>
            <person name="Zimmer A."/>
            <person name="Zody M."/>
            <person name="Lander E."/>
        </authorList>
    </citation>
    <scope>NUCLEOTIDE SEQUENCE [LARGE SCALE GENOMIC DNA]</scope>
</reference>
<dbReference type="InParanoid" id="H2YXK3"/>
<feature type="region of interest" description="Disordered" evidence="1">
    <location>
        <begin position="158"/>
        <end position="194"/>
    </location>
</feature>
<dbReference type="STRING" id="51511.ENSCSAVP00000010064"/>
<evidence type="ECO:0000259" key="2">
    <source>
        <dbReference type="Pfam" id="PF24770"/>
    </source>
</evidence>
<feature type="compositionally biased region" description="Low complexity" evidence="1">
    <location>
        <begin position="164"/>
        <end position="178"/>
    </location>
</feature>
<dbReference type="HOGENOM" id="CLU_478643_0_0_1"/>
<reference evidence="4" key="3">
    <citation type="submission" date="2025-09" db="UniProtKB">
        <authorList>
            <consortium name="Ensembl"/>
        </authorList>
    </citation>
    <scope>IDENTIFICATION</scope>
</reference>
<evidence type="ECO:0000313" key="5">
    <source>
        <dbReference type="Proteomes" id="UP000007875"/>
    </source>
</evidence>
<dbReference type="Gene3D" id="2.60.40.10">
    <property type="entry name" value="Immunoglobulins"/>
    <property type="match status" value="2"/>
</dbReference>
<name>H2YXK3_CIOSA</name>
<dbReference type="Pfam" id="PF24778">
    <property type="entry name" value="Ig-CFAP74_3rd"/>
    <property type="match status" value="1"/>
</dbReference>
<dbReference type="InterPro" id="IPR056307">
    <property type="entry name" value="Ig-CFAP74_3rd"/>
</dbReference>
<keyword evidence="5" id="KW-1185">Reference proteome</keyword>
<dbReference type="InterPro" id="IPR056306">
    <property type="entry name" value="Ig-CFAP74_2nd"/>
</dbReference>
<feature type="domain" description="CFAP74 second Ig-like" evidence="2">
    <location>
        <begin position="367"/>
        <end position="543"/>
    </location>
</feature>
<feature type="domain" description="CFAP74 third Ig-like" evidence="3">
    <location>
        <begin position="545"/>
        <end position="570"/>
    </location>
</feature>
<protein>
    <recommendedName>
        <fullName evidence="6">Abnormal spindle-like microcephaly-associated protein ASH domain-containing protein</fullName>
    </recommendedName>
</protein>
<reference evidence="4" key="2">
    <citation type="submission" date="2025-08" db="UniProtKB">
        <authorList>
            <consortium name="Ensembl"/>
        </authorList>
    </citation>
    <scope>IDENTIFICATION</scope>
</reference>
<dbReference type="PANTHER" id="PTHR22538">
    <property type="entry name" value="CILIA- AND FLAGELLA-ASSOCIATED PROTEIN 74"/>
    <property type="match status" value="1"/>
</dbReference>
<proteinExistence type="predicted"/>